<evidence type="ECO:0000256" key="7">
    <source>
        <dbReference type="PIRSR" id="PIRSR002520-2"/>
    </source>
</evidence>
<feature type="disulfide bond" evidence="7">
    <location>
        <begin position="227"/>
        <end position="273"/>
    </location>
</feature>
<dbReference type="GO" id="GO:0072562">
    <property type="term" value="C:blood microparticle"/>
    <property type="evidence" value="ECO:0007669"/>
    <property type="project" value="TreeGrafter"/>
</dbReference>
<dbReference type="InterPro" id="IPR021177">
    <property type="entry name" value="Serum_albumin/AFP/Afamin"/>
</dbReference>
<evidence type="ECO:0000313" key="10">
    <source>
        <dbReference type="Ensembl" id="ENSPMRP00000023851.1"/>
    </source>
</evidence>
<dbReference type="SUPFAM" id="SSF48552">
    <property type="entry name" value="Serum albumin-like"/>
    <property type="match status" value="3"/>
</dbReference>
<accession>A0A670JHE0</accession>
<feature type="disulfide bond" evidence="7">
    <location>
        <begin position="545"/>
        <end position="590"/>
    </location>
</feature>
<sequence>MKWVTFISFLFLASLAASKHLPRRYRHAGHQDTIAQATEVTPDEFRGIALVISSQALQQATYEEVSKVKNDIVELQKKCAADEKSDPECTKPLGTVFLDEFCHEQEIIAKYGFADCCAKVDPERKDCILAHKNGTPGFIPPFQKPSAEEGCKAFEADPDQTMGRYVYEIARRYPFSKTSSIFAGARKYKEVLTTCCKEADKDACFTEKATEVSKYLRKEFARQKQICSVHRKLGELPLRALKVAQLSQKFPKADFPTVLKLSADIVHAYTECCKGDTLECLLDRADVSKYICSHQATLSSKVHDCCEKSLLEQGDCIAHSENDDKPADLSPTVREFIDNKEVCQHYADNKSLHQAKFVHEYGRRHPELSPELLVRLGKGYGDLLEKCCPLENVVECLGHGEAELKKHISDTLEVMKKNCELHATAGDYLFQNESLCRLLVHYTKKAPQLTFDQLYEYTKGLTKAAAKCCHEDEAHKLPCAEKYVSFVLGEICREHEMHHINKQVCKCCGDSLTFRRECFSGLGPDPEYQPTPFAPDLFTFHPDLCTADPEVLKRKKQKQLVDLIKHKPTITDEQLAGVVVDFQGMNTQCCEDADSKTCFEREGPKLVERSRAVFGEQ</sequence>
<feature type="disulfide bond" evidence="7">
    <location>
        <begin position="272"/>
        <end position="280"/>
    </location>
</feature>
<proteinExistence type="predicted"/>
<feature type="disulfide bond" evidence="7">
    <location>
        <begin position="387"/>
        <end position="396"/>
    </location>
</feature>
<feature type="disulfide bond" evidence="7">
    <location>
        <begin position="305"/>
        <end position="316"/>
    </location>
</feature>
<comment type="subcellular location">
    <subcellularLocation>
        <location evidence="1">Secreted</location>
    </subcellularLocation>
</comment>
<dbReference type="PANTHER" id="PTHR11385:SF14">
    <property type="entry name" value="AFAMIN"/>
    <property type="match status" value="1"/>
</dbReference>
<keyword evidence="2" id="KW-0964">Secreted</keyword>
<feature type="disulfide bond" evidence="7">
    <location>
        <begin position="507"/>
        <end position="518"/>
    </location>
</feature>
<dbReference type="Gene3D" id="1.10.246.10">
    <property type="match status" value="6"/>
</dbReference>
<feature type="binding site" evidence="6">
    <location>
        <position position="271"/>
    </location>
    <ligand>
        <name>Zn(2+)</name>
        <dbReference type="ChEBI" id="CHEBI:29105"/>
    </ligand>
</feature>
<evidence type="ECO:0000256" key="5">
    <source>
        <dbReference type="ARBA" id="ARBA00023157"/>
    </source>
</evidence>
<keyword evidence="11" id="KW-1185">Reference proteome</keyword>
<feature type="disulfide bond" evidence="7">
    <location>
        <begin position="419"/>
        <end position="469"/>
    </location>
</feature>
<dbReference type="AlphaFoldDB" id="A0A670JHE0"/>
<feature type="disulfide bond" evidence="7">
    <location>
        <begin position="468"/>
        <end position="479"/>
    </location>
</feature>
<dbReference type="Pfam" id="PF00273">
    <property type="entry name" value="Serum_albumin"/>
    <property type="match status" value="3"/>
</dbReference>
<keyword evidence="4" id="KW-0677">Repeat</keyword>
<keyword evidence="6" id="KW-0479">Metal-binding</keyword>
<feature type="disulfide bond" evidence="7">
    <location>
        <begin position="492"/>
        <end position="508"/>
    </location>
</feature>
<dbReference type="InterPro" id="IPR020857">
    <property type="entry name" value="Serum_albumin_CS"/>
</dbReference>
<dbReference type="InterPro" id="IPR014760">
    <property type="entry name" value="Serum_albumin_N"/>
</dbReference>
<feature type="domain" description="Albumin" evidence="9">
    <location>
        <begin position="214"/>
        <end position="406"/>
    </location>
</feature>
<dbReference type="PIRSF" id="PIRSF002520">
    <property type="entry name" value="Serum_albumin_subgroup"/>
    <property type="match status" value="1"/>
</dbReference>
<dbReference type="CDD" id="cd00015">
    <property type="entry name" value="ALBUMIN"/>
    <property type="match status" value="2"/>
</dbReference>
<protein>
    <recommendedName>
        <fullName evidence="9">Albumin domain-containing protein</fullName>
    </recommendedName>
</protein>
<dbReference type="GO" id="GO:0005737">
    <property type="term" value="C:cytoplasm"/>
    <property type="evidence" value="ECO:0007669"/>
    <property type="project" value="TreeGrafter"/>
</dbReference>
<dbReference type="PROSITE" id="PS51438">
    <property type="entry name" value="ALBUMIN_2"/>
    <property type="match status" value="3"/>
</dbReference>
<evidence type="ECO:0000256" key="1">
    <source>
        <dbReference type="ARBA" id="ARBA00004613"/>
    </source>
</evidence>
<feature type="disulfide bond" evidence="7">
    <location>
        <begin position="292"/>
        <end position="306"/>
    </location>
</feature>
<reference evidence="10 11" key="1">
    <citation type="journal article" date="2019" name="Proc. Natl. Acad. Sci. U.S.A.">
        <title>Regulatory changes in pterin and carotenoid genes underlie balanced color polymorphisms in the wall lizard.</title>
        <authorList>
            <person name="Andrade P."/>
            <person name="Pinho C."/>
            <person name="Perez I de Lanuza G."/>
            <person name="Afonso S."/>
            <person name="Brejcha J."/>
            <person name="Rubin C.J."/>
            <person name="Wallerman O."/>
            <person name="Pereira P."/>
            <person name="Sabatino S.J."/>
            <person name="Bellati A."/>
            <person name="Pellitteri-Rosa D."/>
            <person name="Bosakova Z."/>
            <person name="Bunikis I."/>
            <person name="Carretero M.A."/>
            <person name="Feiner N."/>
            <person name="Marsik P."/>
            <person name="Pauperio F."/>
            <person name="Salvi D."/>
            <person name="Soler L."/>
            <person name="While G.M."/>
            <person name="Uller T."/>
            <person name="Font E."/>
            <person name="Andersson L."/>
            <person name="Carneiro M."/>
        </authorList>
    </citation>
    <scope>NUCLEOTIDE SEQUENCE</scope>
</reference>
<dbReference type="PROSITE" id="PS00212">
    <property type="entry name" value="ALBUMIN_1"/>
    <property type="match status" value="3"/>
</dbReference>
<dbReference type="GO" id="GO:0046872">
    <property type="term" value="F:metal ion binding"/>
    <property type="evidence" value="ECO:0007669"/>
    <property type="project" value="UniProtKB-KW"/>
</dbReference>
<name>A0A670JHE0_PODMU</name>
<feature type="disulfide bond" evidence="7">
    <location>
        <begin position="343"/>
        <end position="388"/>
    </location>
</feature>
<evidence type="ECO:0000256" key="2">
    <source>
        <dbReference type="ARBA" id="ARBA00022525"/>
    </source>
</evidence>
<dbReference type="InterPro" id="IPR000264">
    <property type="entry name" value="ALB/AFP/VDB"/>
</dbReference>
<dbReference type="PRINTS" id="PR00802">
    <property type="entry name" value="SERUMALBUMIN"/>
</dbReference>
<reference evidence="10" key="3">
    <citation type="submission" date="2025-09" db="UniProtKB">
        <authorList>
            <consortium name="Ensembl"/>
        </authorList>
    </citation>
    <scope>IDENTIFICATION</scope>
</reference>
<feature type="disulfide bond" evidence="7">
    <location>
        <begin position="102"/>
        <end position="117"/>
    </location>
</feature>
<feature type="disulfide bond" evidence="7">
    <location>
        <begin position="79"/>
        <end position="89"/>
    </location>
</feature>
<evidence type="ECO:0000256" key="3">
    <source>
        <dbReference type="ARBA" id="ARBA00022729"/>
    </source>
</evidence>
<feature type="signal peptide" evidence="8">
    <location>
        <begin position="1"/>
        <end position="18"/>
    </location>
</feature>
<dbReference type="PRINTS" id="PR00803">
    <property type="entry name" value="AFETOPROTEIN"/>
</dbReference>
<dbReference type="Proteomes" id="UP000472272">
    <property type="component" value="Chromosome 13"/>
</dbReference>
<keyword evidence="6" id="KW-0862">Zinc</keyword>
<keyword evidence="6" id="KW-0106">Calcium</keyword>
<evidence type="ECO:0000313" key="11">
    <source>
        <dbReference type="Proteomes" id="UP000472272"/>
    </source>
</evidence>
<feature type="domain" description="Albumin" evidence="9">
    <location>
        <begin position="21"/>
        <end position="213"/>
    </location>
</feature>
<feature type="chain" id="PRO_5025552653" description="Albumin domain-containing protein" evidence="8">
    <location>
        <begin position="19"/>
        <end position="617"/>
    </location>
</feature>
<dbReference type="FunFam" id="1.10.246.10:FF:000002">
    <property type="entry name" value="Serum albumin"/>
    <property type="match status" value="1"/>
</dbReference>
<dbReference type="InterPro" id="IPR020858">
    <property type="entry name" value="Serum_albumin-like"/>
</dbReference>
<dbReference type="SMART" id="SM00103">
    <property type="entry name" value="ALBUMIN"/>
    <property type="match status" value="3"/>
</dbReference>
<keyword evidence="5 7" id="KW-1015">Disulfide bond</keyword>
<feature type="disulfide bond" evidence="7">
    <location>
        <begin position="151"/>
        <end position="196"/>
    </location>
</feature>
<evidence type="ECO:0000256" key="6">
    <source>
        <dbReference type="PIRSR" id="PIRSR002520-1"/>
    </source>
</evidence>
<feature type="disulfide bond" evidence="7">
    <location>
        <begin position="195"/>
        <end position="204"/>
    </location>
</feature>
<evidence type="ECO:0000256" key="4">
    <source>
        <dbReference type="ARBA" id="ARBA00022737"/>
    </source>
</evidence>
<organism evidence="10 11">
    <name type="scientific">Podarcis muralis</name>
    <name type="common">Wall lizard</name>
    <name type="synonym">Lacerta muralis</name>
    <dbReference type="NCBI Taxonomy" id="64176"/>
    <lineage>
        <taxon>Eukaryota</taxon>
        <taxon>Metazoa</taxon>
        <taxon>Chordata</taxon>
        <taxon>Craniata</taxon>
        <taxon>Vertebrata</taxon>
        <taxon>Euteleostomi</taxon>
        <taxon>Lepidosauria</taxon>
        <taxon>Squamata</taxon>
        <taxon>Bifurcata</taxon>
        <taxon>Unidentata</taxon>
        <taxon>Episquamata</taxon>
        <taxon>Laterata</taxon>
        <taxon>Lacertibaenia</taxon>
        <taxon>Lacertidae</taxon>
        <taxon>Podarcis</taxon>
    </lineage>
</organism>
<evidence type="ECO:0000256" key="8">
    <source>
        <dbReference type="SAM" id="SignalP"/>
    </source>
</evidence>
<dbReference type="Ensembl" id="ENSPMRT00000025310.1">
    <property type="protein sequence ID" value="ENSPMRP00000023851.1"/>
    <property type="gene ID" value="ENSPMRG00000015445.1"/>
</dbReference>
<reference evidence="10" key="2">
    <citation type="submission" date="2025-08" db="UniProtKB">
        <authorList>
            <consortium name="Ensembl"/>
        </authorList>
    </citation>
    <scope>IDENTIFICATION</scope>
</reference>
<feature type="domain" description="Albumin" evidence="9">
    <location>
        <begin position="407"/>
        <end position="608"/>
    </location>
</feature>
<dbReference type="GeneTree" id="ENSGT00390000000113"/>
<keyword evidence="3 8" id="KW-0732">Signal</keyword>
<feature type="disulfide bond" evidence="7">
    <location>
        <begin position="116"/>
        <end position="127"/>
    </location>
</feature>
<dbReference type="PANTHER" id="PTHR11385">
    <property type="entry name" value="SERUM ALBUMIN-RELATED"/>
    <property type="match status" value="1"/>
</dbReference>
<feature type="binding site" evidence="6">
    <location>
        <position position="276"/>
    </location>
    <ligand>
        <name>Ca(2+)</name>
        <dbReference type="ChEBI" id="CHEBI:29108"/>
        <label>1</label>
    </ligand>
</feature>
<feature type="disulfide bond" evidence="7">
    <location>
        <begin position="589"/>
        <end position="598"/>
    </location>
</feature>
<evidence type="ECO:0000259" key="9">
    <source>
        <dbReference type="PROSITE" id="PS51438"/>
    </source>
</evidence>
<feature type="binding site" evidence="6">
    <location>
        <position position="286"/>
    </location>
    <ligand>
        <name>Ca(2+)</name>
        <dbReference type="ChEBI" id="CHEBI:29108"/>
        <label>1</label>
    </ligand>
</feature>
<feature type="binding site" evidence="6">
    <location>
        <position position="279"/>
    </location>
    <ligand>
        <name>Ca(2+)</name>
        <dbReference type="ChEBI" id="CHEBI:29108"/>
        <label>2</label>
    </ligand>
</feature>